<dbReference type="SMART" id="SM00450">
    <property type="entry name" value="RHOD"/>
    <property type="match status" value="2"/>
</dbReference>
<dbReference type="InterPro" id="IPR045078">
    <property type="entry name" value="TST/MPST-like"/>
</dbReference>
<dbReference type="EMBL" id="CP049801">
    <property type="protein sequence ID" value="QIO06056.1"/>
    <property type="molecule type" value="Genomic_DNA"/>
</dbReference>
<proteinExistence type="predicted"/>
<evidence type="ECO:0000313" key="5">
    <source>
        <dbReference type="Proteomes" id="UP000502297"/>
    </source>
</evidence>
<dbReference type="InterPro" id="IPR001763">
    <property type="entry name" value="Rhodanese-like_dom"/>
</dbReference>
<accession>A0A6G8RVU2</accession>
<gene>
    <name evidence="4" type="ORF">G8E00_08870</name>
</gene>
<keyword evidence="5" id="KW-1185">Reference proteome</keyword>
<name>A0A6G8RVU2_9GAMM</name>
<dbReference type="PANTHER" id="PTHR11364">
    <property type="entry name" value="THIOSULFATE SULFERTANSFERASE"/>
    <property type="match status" value="1"/>
</dbReference>
<sequence>MKALVDAEYVLAHLDEFQVLEVGSKTAESFQAQEAYAQYLNGHIPNAQYVDLNLHFCALGTDLHYQHPNQFQFAKSLVHFQLQPAQNIVIYDRENHIWATRLWWVLHAYGFENIYVLSGGFNTWIAKGLTVEQGEVSTKFVPNVDLPQLNLDERYFASQQDIENVVSGQLQAQLINVLRPEVFDGSELRYARRGHIPRSINIPFAHFLNEQGEFYSSFEHIASRFGLDLNKNIIIYCGSGITASGAAFALIQSQAHSVKIYDGSMAEWSSNPNLPLQSTI</sequence>
<dbReference type="AlphaFoldDB" id="A0A6G8RVU2"/>
<reference evidence="4 5" key="1">
    <citation type="submission" date="2020-03" db="EMBL/GenBank/DDBJ databases">
        <authorList>
            <person name="Zhu W."/>
        </authorList>
    </citation>
    <scope>NUCLEOTIDE SEQUENCE [LARGE SCALE GENOMIC DNA]</scope>
    <source>
        <strain evidence="4 5">323-1</strain>
    </source>
</reference>
<keyword evidence="2" id="KW-0677">Repeat</keyword>
<dbReference type="RefSeq" id="WP_166223797.1">
    <property type="nucleotide sequence ID" value="NZ_CP049801.1"/>
</dbReference>
<organism evidence="4 5">
    <name type="scientific">Acinetobacter shaoyimingii</name>
    <dbReference type="NCBI Taxonomy" id="2715164"/>
    <lineage>
        <taxon>Bacteria</taxon>
        <taxon>Pseudomonadati</taxon>
        <taxon>Pseudomonadota</taxon>
        <taxon>Gammaproteobacteria</taxon>
        <taxon>Moraxellales</taxon>
        <taxon>Moraxellaceae</taxon>
        <taxon>Acinetobacter</taxon>
    </lineage>
</organism>
<dbReference type="InterPro" id="IPR036873">
    <property type="entry name" value="Rhodanese-like_dom_sf"/>
</dbReference>
<dbReference type="Pfam" id="PF00581">
    <property type="entry name" value="Rhodanese"/>
    <property type="match status" value="2"/>
</dbReference>
<evidence type="ECO:0000259" key="3">
    <source>
        <dbReference type="PROSITE" id="PS50206"/>
    </source>
</evidence>
<evidence type="ECO:0000256" key="1">
    <source>
        <dbReference type="ARBA" id="ARBA00022679"/>
    </source>
</evidence>
<dbReference type="KEGG" id="asha:G8E00_08870"/>
<evidence type="ECO:0000313" key="4">
    <source>
        <dbReference type="EMBL" id="QIO06056.1"/>
    </source>
</evidence>
<protein>
    <submittedName>
        <fullName evidence="4">Sulfurtransferase</fullName>
    </submittedName>
</protein>
<dbReference type="Proteomes" id="UP000502297">
    <property type="component" value="Chromosome"/>
</dbReference>
<dbReference type="PROSITE" id="PS50206">
    <property type="entry name" value="RHODANESE_3"/>
    <property type="match status" value="2"/>
</dbReference>
<evidence type="ECO:0000256" key="2">
    <source>
        <dbReference type="ARBA" id="ARBA00022737"/>
    </source>
</evidence>
<dbReference type="Gene3D" id="3.40.250.10">
    <property type="entry name" value="Rhodanese-like domain"/>
    <property type="match status" value="2"/>
</dbReference>
<dbReference type="GO" id="GO:0004792">
    <property type="term" value="F:thiosulfate-cyanide sulfurtransferase activity"/>
    <property type="evidence" value="ECO:0007669"/>
    <property type="project" value="TreeGrafter"/>
</dbReference>
<feature type="domain" description="Rhodanese" evidence="3">
    <location>
        <begin position="179"/>
        <end position="277"/>
    </location>
</feature>
<feature type="domain" description="Rhodanese" evidence="3">
    <location>
        <begin position="13"/>
        <end position="133"/>
    </location>
</feature>
<dbReference type="CDD" id="cd01448">
    <property type="entry name" value="TST_Repeat_1"/>
    <property type="match status" value="1"/>
</dbReference>
<keyword evidence="1 4" id="KW-0808">Transferase</keyword>
<dbReference type="SUPFAM" id="SSF52821">
    <property type="entry name" value="Rhodanese/Cell cycle control phosphatase"/>
    <property type="match status" value="2"/>
</dbReference>
<dbReference type="PANTHER" id="PTHR11364:SF27">
    <property type="entry name" value="SULFURTRANSFERASE"/>
    <property type="match status" value="1"/>
</dbReference>